<comment type="caution">
    <text evidence="7">The sequence shown here is derived from an EMBL/GenBank/DDBJ whole genome shotgun (WGS) entry which is preliminary data.</text>
</comment>
<feature type="domain" description="IPT/TIG" evidence="6">
    <location>
        <begin position="313"/>
        <end position="397"/>
    </location>
</feature>
<evidence type="ECO:0000313" key="7">
    <source>
        <dbReference type="EMBL" id="MBV7274500.1"/>
    </source>
</evidence>
<dbReference type="EMBL" id="JAEEGC010000085">
    <property type="protein sequence ID" value="MBV7274500.1"/>
    <property type="molecule type" value="Genomic_DNA"/>
</dbReference>
<keyword evidence="3" id="KW-0136">Cellulose degradation</keyword>
<evidence type="ECO:0000313" key="8">
    <source>
        <dbReference type="Proteomes" id="UP000694308"/>
    </source>
</evidence>
<dbReference type="InterPro" id="IPR002909">
    <property type="entry name" value="IPT_dom"/>
</dbReference>
<dbReference type="InterPro" id="IPR051922">
    <property type="entry name" value="Bact_Sporulation_Assoc"/>
</dbReference>
<feature type="domain" description="IPT/TIG" evidence="6">
    <location>
        <begin position="568"/>
        <end position="654"/>
    </location>
</feature>
<keyword evidence="2" id="KW-0677">Repeat</keyword>
<dbReference type="Pfam" id="PF03442">
    <property type="entry name" value="CBM_X2"/>
    <property type="match status" value="1"/>
</dbReference>
<keyword evidence="4" id="KW-0119">Carbohydrate metabolism</keyword>
<feature type="domain" description="IPT/TIG" evidence="6">
    <location>
        <begin position="655"/>
        <end position="740"/>
    </location>
</feature>
<dbReference type="Pfam" id="PF04122">
    <property type="entry name" value="CW_binding_2"/>
    <property type="match status" value="3"/>
</dbReference>
<protein>
    <submittedName>
        <fullName evidence="7">Cell wall-binding repeat-containing protein</fullName>
    </submittedName>
</protein>
<dbReference type="PANTHER" id="PTHR30032">
    <property type="entry name" value="N-ACETYLMURAMOYL-L-ALANINE AMIDASE-RELATED"/>
    <property type="match status" value="1"/>
</dbReference>
<keyword evidence="5" id="KW-0624">Polysaccharide degradation</keyword>
<keyword evidence="1" id="KW-0732">Signal</keyword>
<dbReference type="GO" id="GO:0030245">
    <property type="term" value="P:cellulose catabolic process"/>
    <property type="evidence" value="ECO:0007669"/>
    <property type="project" value="UniProtKB-KW"/>
</dbReference>
<sequence>MKRNFKKGISILAMLLMLITQFVILPQVAHAAVTTWHWEDITGSSSNFSSPYGIAIDESSGVKLFVTDSTDKTVKQSTGNGTWTTMSNFSYTFVNPGHISLWNPYVLYVVDNNSTIVRSSYMGMYSWNPVTSLNAPLPTNPNGVFQFYDGNDEHLYVTDTANPTAKLWHGVGGNLGYNWNDITQSGSLSNPGGIDADSSGNLYIADTGNNKIQKVTSSSSITYTDIAGGSLNGPMDVVADSSGTNLYVADTGNHKIKQCTLNGSGTPTWTDITGDLPATVTPYGIETDSSGNVYITDHSGGKVYKGAFMTVPAPTVTAVNPSSGSTAGGTTVTITGTGFTGATAVNFGSTTASSITVDSDTQITATVPAGSAGAVDVTVTTPNGTSATSSADQYTYTVSSTTGSGICFTGDSPQIDSNASASNHGVSTVTIQDVSGNVLQVDDNGGDLMLDTAANYHTTTPTGMSGNYFSLYDTDQWIEFSVQGGKTFDFNSIQLMNAAGSAGLYVFAPNSDMNKSVAFSFNTNESKNIDLSSNPDFKNVTSVKLMVDGTLDANFDNIVLNFPSAAAAPAVTTVNASSCGALGGRLVTITGTGFTGATAVKFGINASTDFTVISDTEIEAKVPADTAVAGVVDVTVTTPDGTSSAGSADKFTYIPEITNVSPSSGSTSGGTTVIITGGGFTGATAVKFGNTPATAFHVDSDTQITATAPAGSAGWVDVTVTTQYGTSALVDYDGYDYIPVATPTVTAVSPSNGSTAGGTTVTITGTGFTGATAVNFGGTAATNFTVVSDTEITATAPAGSAGAVDITVTTAGGTSSTSSADQYTYIAPASDGGGSSPYIPPTPPTPTKAVTGDLVDDKGEVIKGIPAQATTETDGTQTVAIKSQDAVVVQGADGTKSPLTDLTQIGFSTPDSSGNTQTVSVSIAADGTIEVKGLANNTETKFNVTYDLGNGQKIIIGNIDVTVSSSGDIKLESCLIDPYGTITDAATGQVISEVNLTLYYANTDRNKAAGKTPDTMVVLPGIDGFKPNDNKDPQISDANGTYGWMVFPNSDYYIVATKDGYSQYTSPTISVEQEIVKWDFKMNAISTNINPSTGDFDKNVSNQADISTTMTLNGANLVSITNGINTLVNGTDYTVNNNVVTITKAYLAKQSVGTTTLNFNFSAGSVQVLVITIKDTTPVYTGGSGGGGGGSAAPVTPVAAAIQRLSGEDRVDTALAIAKATYAGKVSKVILASSENYPDALTGSVLAYKLNAPILLGGSDEADQDKILAYLKDNMDSTGTVYVLGGTGVVSKDMEVKINGIGFQNITRLGGADRFETTAKIADTLGAAEGTPIVIVSGENYPDALSISSIAAMKQYPIFMVNKNEIPEIEKKAISLIKPSKVYIIGAEGVVSREVEDQVAKIAAIDKTNIVRIGGSDRFETSLNIIQNFDLSGNTVCIASGNNFPDAVAGSVYAANNGAPMMLVDSSLTEAQKTYLKNAKLKTVTIFGGTGVVSAEVQNEIYDLLSK</sequence>
<reference evidence="7" key="1">
    <citation type="submission" date="2020-12" db="EMBL/GenBank/DDBJ databases">
        <title>Clostridium thailandense sp. nov., a novel acetogenic bacterium isolated from peat land soil in Thailand.</title>
        <authorList>
            <person name="Chaikitkaew S."/>
            <person name="Birkeland N.K."/>
        </authorList>
    </citation>
    <scope>NUCLEOTIDE SEQUENCE</scope>
    <source>
        <strain evidence="7">PL3</strain>
    </source>
</reference>
<evidence type="ECO:0000256" key="5">
    <source>
        <dbReference type="ARBA" id="ARBA00023326"/>
    </source>
</evidence>
<gene>
    <name evidence="7" type="ORF">I6U48_16530</name>
</gene>
<proteinExistence type="predicted"/>
<dbReference type="Pfam" id="PF01833">
    <property type="entry name" value="TIG"/>
    <property type="match status" value="4"/>
</dbReference>
<dbReference type="InterPro" id="IPR007253">
    <property type="entry name" value="Cell_wall-bd_2"/>
</dbReference>
<dbReference type="InterPro" id="IPR005102">
    <property type="entry name" value="Carbo-bd_X2"/>
</dbReference>
<accession>A0A949TLF7</accession>
<evidence type="ECO:0000256" key="2">
    <source>
        <dbReference type="ARBA" id="ARBA00022737"/>
    </source>
</evidence>
<organism evidence="7 8">
    <name type="scientific">Clostridium thailandense</name>
    <dbReference type="NCBI Taxonomy" id="2794346"/>
    <lineage>
        <taxon>Bacteria</taxon>
        <taxon>Bacillati</taxon>
        <taxon>Bacillota</taxon>
        <taxon>Clostridia</taxon>
        <taxon>Eubacteriales</taxon>
        <taxon>Clostridiaceae</taxon>
        <taxon>Clostridium</taxon>
    </lineage>
</organism>
<dbReference type="CDD" id="cd05819">
    <property type="entry name" value="NHL"/>
    <property type="match status" value="1"/>
</dbReference>
<dbReference type="PANTHER" id="PTHR30032:SF8">
    <property type="entry name" value="GERMINATION-SPECIFIC N-ACETYLMURAMOYL-L-ALANINE AMIDASE"/>
    <property type="match status" value="1"/>
</dbReference>
<dbReference type="CDD" id="cd00102">
    <property type="entry name" value="IPT"/>
    <property type="match status" value="1"/>
</dbReference>
<dbReference type="Proteomes" id="UP000694308">
    <property type="component" value="Unassembled WGS sequence"/>
</dbReference>
<dbReference type="RefSeq" id="WP_218321567.1">
    <property type="nucleotide sequence ID" value="NZ_JAEEGC010000085.1"/>
</dbReference>
<keyword evidence="8" id="KW-1185">Reference proteome</keyword>
<dbReference type="SMART" id="SM00429">
    <property type="entry name" value="IPT"/>
    <property type="match status" value="4"/>
</dbReference>
<dbReference type="Pfam" id="PF01436">
    <property type="entry name" value="NHL"/>
    <property type="match status" value="1"/>
</dbReference>
<feature type="domain" description="IPT/TIG" evidence="6">
    <location>
        <begin position="742"/>
        <end position="826"/>
    </location>
</feature>
<name>A0A949TLF7_9CLOT</name>
<evidence type="ECO:0000259" key="6">
    <source>
        <dbReference type="SMART" id="SM00429"/>
    </source>
</evidence>
<evidence type="ECO:0000256" key="4">
    <source>
        <dbReference type="ARBA" id="ARBA00023277"/>
    </source>
</evidence>
<evidence type="ECO:0000256" key="3">
    <source>
        <dbReference type="ARBA" id="ARBA00023001"/>
    </source>
</evidence>
<dbReference type="InterPro" id="IPR001258">
    <property type="entry name" value="NHL_repeat"/>
</dbReference>
<evidence type="ECO:0000256" key="1">
    <source>
        <dbReference type="ARBA" id="ARBA00022729"/>
    </source>
</evidence>